<sequence length="138" mass="15529">MNIKPRSGRPQKSADEKRSLILRISFNAAEQRVLTKHSKTYGIPKKSSLIRFLALREPDSIISPDFSYDDRVRLLEGVYNISSNLNQIILLIRQAEVGSDVYKFITDSSDNSPVMQAFSSINSLFIGIEKALIGVKLK</sequence>
<evidence type="ECO:0000313" key="2">
    <source>
        <dbReference type="Proteomes" id="UP000266778"/>
    </source>
</evidence>
<proteinExistence type="predicted"/>
<name>A0A7D5UK37_AERCA</name>
<dbReference type="Proteomes" id="UP000266778">
    <property type="component" value="Chromosome"/>
</dbReference>
<protein>
    <submittedName>
        <fullName evidence="1">Uncharacterized protein</fullName>
    </submittedName>
</protein>
<gene>
    <name evidence="1" type="ORF">C1C91_21915</name>
</gene>
<dbReference type="AlphaFoldDB" id="A0A7D5UK37"/>
<accession>A0A7D5UK37</accession>
<dbReference type="EMBL" id="CP025706">
    <property type="protein sequence ID" value="QLI60237.1"/>
    <property type="molecule type" value="Genomic_DNA"/>
</dbReference>
<dbReference type="RefSeq" id="WP_141116462.1">
    <property type="nucleotide sequence ID" value="NZ_CAWNXP010000029.1"/>
</dbReference>
<evidence type="ECO:0000313" key="1">
    <source>
        <dbReference type="EMBL" id="QLI60237.1"/>
    </source>
</evidence>
<reference evidence="1" key="1">
    <citation type="journal article" date="2019" name="J Environ">
        <title>Genetic characterization and potential molecular dissemination mechanism of tet (31) gene in Aeromonas caviae from an oxytetracycline wastewater treatment system.</title>
        <authorList>
            <person name="Shi Y."/>
            <person name="Tian Z."/>
            <person name="Leclercq S.O."/>
            <person name="Zhang H."/>
            <person name="Yang M."/>
            <person name="Zhang Y."/>
        </authorList>
    </citation>
    <scope>NUCLEOTIDE SEQUENCE</scope>
    <source>
        <strain evidence="1">T25-39</strain>
    </source>
</reference>
<organism evidence="1 2">
    <name type="scientific">Aeromonas caviae</name>
    <name type="common">Aeromonas punctata</name>
    <dbReference type="NCBI Taxonomy" id="648"/>
    <lineage>
        <taxon>Bacteria</taxon>
        <taxon>Pseudomonadati</taxon>
        <taxon>Pseudomonadota</taxon>
        <taxon>Gammaproteobacteria</taxon>
        <taxon>Aeromonadales</taxon>
        <taxon>Aeromonadaceae</taxon>
        <taxon>Aeromonas</taxon>
    </lineage>
</organism>